<dbReference type="RefSeq" id="WP_203826528.1">
    <property type="nucleotide sequence ID" value="NZ_BAAATY010000003.1"/>
</dbReference>
<comment type="caution">
    <text evidence="2">The sequence shown here is derived from an EMBL/GenBank/DDBJ whole genome shotgun (WGS) entry which is preliminary data.</text>
</comment>
<keyword evidence="3" id="KW-1185">Reference proteome</keyword>
<dbReference type="InterPro" id="IPR012908">
    <property type="entry name" value="PGAP1-ab_dom-like"/>
</dbReference>
<protein>
    <submittedName>
        <fullName evidence="2">Permease</fullName>
    </submittedName>
</protein>
<proteinExistence type="predicted"/>
<evidence type="ECO:0000313" key="2">
    <source>
        <dbReference type="EMBL" id="GIE68161.1"/>
    </source>
</evidence>
<dbReference type="Gene3D" id="3.40.50.1820">
    <property type="entry name" value="alpha/beta hydrolase"/>
    <property type="match status" value="1"/>
</dbReference>
<dbReference type="InterPro" id="IPR029058">
    <property type="entry name" value="AB_hydrolase_fold"/>
</dbReference>
<name>A0ABQ4BBU1_9ACTN</name>
<dbReference type="Pfam" id="PF07819">
    <property type="entry name" value="PGAP1"/>
    <property type="match status" value="1"/>
</dbReference>
<gene>
    <name evidence="2" type="ORF">Apa02nite_042690</name>
</gene>
<dbReference type="Proteomes" id="UP000624709">
    <property type="component" value="Unassembled WGS sequence"/>
</dbReference>
<sequence length="418" mass="44562">MTTSGADEIRAAGRLTGDALAGVVSVVRDTHEAIADRVFRAVGPVVWPVRAAHGVIAGGVYAIVRGAHAVLPRMIGAAAGRAWRAEQPPLSVHLAGRSGLAVVNGVWGDMLSGRHPDLATPMAVRSRGEDVPLTTGALRQAFPAATGRIVVFVHGLCETEEYWSLSARRHHGTARLTLGSRLRRDLGYTPVYLRYNSGLHVSDNGLRLSSLLSELVEHWPVAVERLTLIGHSMGGLVIRSAGQQGADSGQRWVPAVRHVVCLGTPHLGAPLARGVHATARLLTRFPESRPIGRVLSSRSAGVQDLGYGALVEQDWRDVDPAAPPRDVCTDVPFLPHAEHYFIGATLTRRPDGPLAGVLGDLLVPYASAAGRGERRYLPFAAGHGRHLGGLHHFDLLNHPAVHDQVAAWLAAEPRPVAS</sequence>
<evidence type="ECO:0000259" key="1">
    <source>
        <dbReference type="Pfam" id="PF07819"/>
    </source>
</evidence>
<evidence type="ECO:0000313" key="3">
    <source>
        <dbReference type="Proteomes" id="UP000624709"/>
    </source>
</evidence>
<organism evidence="2 3">
    <name type="scientific">Actinoplanes palleronii</name>
    <dbReference type="NCBI Taxonomy" id="113570"/>
    <lineage>
        <taxon>Bacteria</taxon>
        <taxon>Bacillati</taxon>
        <taxon>Actinomycetota</taxon>
        <taxon>Actinomycetes</taxon>
        <taxon>Micromonosporales</taxon>
        <taxon>Micromonosporaceae</taxon>
        <taxon>Actinoplanes</taxon>
    </lineage>
</organism>
<feature type="domain" description="GPI inositol-deacylase PGAP1-like alpha/beta" evidence="1">
    <location>
        <begin position="146"/>
        <end position="272"/>
    </location>
</feature>
<accession>A0ABQ4BBU1</accession>
<dbReference type="SUPFAM" id="SSF53474">
    <property type="entry name" value="alpha/beta-Hydrolases"/>
    <property type="match status" value="1"/>
</dbReference>
<reference evidence="2 3" key="1">
    <citation type="submission" date="2021-01" db="EMBL/GenBank/DDBJ databases">
        <title>Whole genome shotgun sequence of Actinoplanes palleronii NBRC 14916.</title>
        <authorList>
            <person name="Komaki H."/>
            <person name="Tamura T."/>
        </authorList>
    </citation>
    <scope>NUCLEOTIDE SEQUENCE [LARGE SCALE GENOMIC DNA]</scope>
    <source>
        <strain evidence="2 3">NBRC 14916</strain>
    </source>
</reference>
<dbReference type="EMBL" id="BOMS01000057">
    <property type="protein sequence ID" value="GIE68161.1"/>
    <property type="molecule type" value="Genomic_DNA"/>
</dbReference>